<dbReference type="EMBL" id="MT145042">
    <property type="protein sequence ID" value="QJI02913.1"/>
    <property type="molecule type" value="Genomic_DNA"/>
</dbReference>
<protein>
    <submittedName>
        <fullName evidence="1">Uncharacterized protein</fullName>
    </submittedName>
</protein>
<organism evidence="1">
    <name type="scientific">viral metagenome</name>
    <dbReference type="NCBI Taxonomy" id="1070528"/>
    <lineage>
        <taxon>unclassified sequences</taxon>
        <taxon>metagenomes</taxon>
        <taxon>organismal metagenomes</taxon>
    </lineage>
</organism>
<accession>A0A6M3XYI8</accession>
<evidence type="ECO:0000313" key="1">
    <source>
        <dbReference type="EMBL" id="QJI02913.1"/>
    </source>
</evidence>
<proteinExistence type="predicted"/>
<reference evidence="1" key="1">
    <citation type="submission" date="2020-03" db="EMBL/GenBank/DDBJ databases">
        <title>The deep terrestrial virosphere.</title>
        <authorList>
            <person name="Holmfeldt K."/>
            <person name="Nilsson E."/>
            <person name="Simone D."/>
            <person name="Lopez-Fernandez M."/>
            <person name="Wu X."/>
            <person name="de Brujin I."/>
            <person name="Lundin D."/>
            <person name="Andersson A."/>
            <person name="Bertilsson S."/>
            <person name="Dopson M."/>
        </authorList>
    </citation>
    <scope>NUCLEOTIDE SEQUENCE</scope>
    <source>
        <strain evidence="1">TM448B03803</strain>
    </source>
</reference>
<gene>
    <name evidence="1" type="ORF">TM448B03803_0004</name>
</gene>
<dbReference type="AlphaFoldDB" id="A0A6M3XYI8"/>
<name>A0A6M3XYI8_9ZZZZ</name>
<sequence length="134" mass="15891">MDSLRIVRYKTINSCLSQFFQCDRKDLDSLSGKFETKNERGEFKSYPVQKSISLIRKMKVWAWVENKEIIHFFARKNATERDLVDCFSHEIGHLQRPFHRSLIEEQKACMYSKVALMAYDIATQLKKETKGFMK</sequence>